<protein>
    <recommendedName>
        <fullName evidence="4">SAM domain-containing protein</fullName>
    </recommendedName>
</protein>
<gene>
    <name evidence="2" type="ORF">MCOR_24478</name>
</gene>
<name>A0A6J8C2L2_MYTCO</name>
<feature type="region of interest" description="Disordered" evidence="1">
    <location>
        <begin position="83"/>
        <end position="119"/>
    </location>
</feature>
<evidence type="ECO:0000313" key="2">
    <source>
        <dbReference type="EMBL" id="CAC5389299.1"/>
    </source>
</evidence>
<dbReference type="Proteomes" id="UP000507470">
    <property type="component" value="Unassembled WGS sequence"/>
</dbReference>
<feature type="compositionally biased region" description="Polar residues" evidence="1">
    <location>
        <begin position="99"/>
        <end position="112"/>
    </location>
</feature>
<proteinExistence type="predicted"/>
<evidence type="ECO:0008006" key="4">
    <source>
        <dbReference type="Google" id="ProtNLM"/>
    </source>
</evidence>
<evidence type="ECO:0000313" key="3">
    <source>
        <dbReference type="Proteomes" id="UP000507470"/>
    </source>
</evidence>
<keyword evidence="3" id="KW-1185">Reference proteome</keyword>
<accession>A0A6J8C2L2</accession>
<reference evidence="2 3" key="1">
    <citation type="submission" date="2020-06" db="EMBL/GenBank/DDBJ databases">
        <authorList>
            <person name="Li R."/>
            <person name="Bekaert M."/>
        </authorList>
    </citation>
    <scope>NUCLEOTIDE SEQUENCE [LARGE SCALE GENOMIC DNA]</scope>
    <source>
        <strain evidence="3">wild</strain>
    </source>
</reference>
<evidence type="ECO:0000256" key="1">
    <source>
        <dbReference type="SAM" id="MobiDB-lite"/>
    </source>
</evidence>
<dbReference type="AlphaFoldDB" id="A0A6J8C2L2"/>
<organism evidence="2 3">
    <name type="scientific">Mytilus coruscus</name>
    <name type="common">Sea mussel</name>
    <dbReference type="NCBI Taxonomy" id="42192"/>
    <lineage>
        <taxon>Eukaryota</taxon>
        <taxon>Metazoa</taxon>
        <taxon>Spiralia</taxon>
        <taxon>Lophotrochozoa</taxon>
        <taxon>Mollusca</taxon>
        <taxon>Bivalvia</taxon>
        <taxon>Autobranchia</taxon>
        <taxon>Pteriomorphia</taxon>
        <taxon>Mytilida</taxon>
        <taxon>Mytiloidea</taxon>
        <taxon>Mytilidae</taxon>
        <taxon>Mytilinae</taxon>
        <taxon>Mytilus</taxon>
    </lineage>
</organism>
<dbReference type="EMBL" id="CACVKT020004326">
    <property type="protein sequence ID" value="CAC5389299.1"/>
    <property type="molecule type" value="Genomic_DNA"/>
</dbReference>
<sequence>MSISENEDIAHPLVELSDVDRVKKWASSKKINDLTVAELIKHGYDSIEALSCILPEDIVKTKIPIGQQRLVVRAVKSTFQTGDKNGSNLAAENPFPASSAGQSSNACATDSTEGAPVETGSSANYVQEVIKQLQLQQTLQGGDNITSNNSQQGLISASANQEGIQGFDCVSNIVSWKDPQIFLKSSFNDVTINFYDIT</sequence>
<dbReference type="OrthoDB" id="6068649at2759"/>